<reference evidence="1" key="2">
    <citation type="journal article" date="2024" name="Plant">
        <title>Genomic evolution and insights into agronomic trait innovations of Sesamum species.</title>
        <authorList>
            <person name="Miao H."/>
            <person name="Wang L."/>
            <person name="Qu L."/>
            <person name="Liu H."/>
            <person name="Sun Y."/>
            <person name="Le M."/>
            <person name="Wang Q."/>
            <person name="Wei S."/>
            <person name="Zheng Y."/>
            <person name="Lin W."/>
            <person name="Duan Y."/>
            <person name="Cao H."/>
            <person name="Xiong S."/>
            <person name="Wang X."/>
            <person name="Wei L."/>
            <person name="Li C."/>
            <person name="Ma Q."/>
            <person name="Ju M."/>
            <person name="Zhao R."/>
            <person name="Li G."/>
            <person name="Mu C."/>
            <person name="Tian Q."/>
            <person name="Mei H."/>
            <person name="Zhang T."/>
            <person name="Gao T."/>
            <person name="Zhang H."/>
        </authorList>
    </citation>
    <scope>NUCLEOTIDE SEQUENCE</scope>
    <source>
        <strain evidence="1">KEN1</strain>
    </source>
</reference>
<dbReference type="EMBL" id="JACGWN010000015">
    <property type="protein sequence ID" value="KAL0401626.1"/>
    <property type="molecule type" value="Genomic_DNA"/>
</dbReference>
<evidence type="ECO:0000313" key="1">
    <source>
        <dbReference type="EMBL" id="KAL0401626.1"/>
    </source>
</evidence>
<comment type="caution">
    <text evidence="1">The sequence shown here is derived from an EMBL/GenBank/DDBJ whole genome shotgun (WGS) entry which is preliminary data.</text>
</comment>
<protein>
    <submittedName>
        <fullName evidence="1">Uncharacterized protein</fullName>
    </submittedName>
</protein>
<organism evidence="1">
    <name type="scientific">Sesamum latifolium</name>
    <dbReference type="NCBI Taxonomy" id="2727402"/>
    <lineage>
        <taxon>Eukaryota</taxon>
        <taxon>Viridiplantae</taxon>
        <taxon>Streptophyta</taxon>
        <taxon>Embryophyta</taxon>
        <taxon>Tracheophyta</taxon>
        <taxon>Spermatophyta</taxon>
        <taxon>Magnoliopsida</taxon>
        <taxon>eudicotyledons</taxon>
        <taxon>Gunneridae</taxon>
        <taxon>Pentapetalae</taxon>
        <taxon>asterids</taxon>
        <taxon>lamiids</taxon>
        <taxon>Lamiales</taxon>
        <taxon>Pedaliaceae</taxon>
        <taxon>Sesamum</taxon>
    </lineage>
</organism>
<proteinExistence type="predicted"/>
<name>A0AAW2TDC8_9LAMI</name>
<reference evidence="1" key="1">
    <citation type="submission" date="2020-06" db="EMBL/GenBank/DDBJ databases">
        <authorList>
            <person name="Li T."/>
            <person name="Hu X."/>
            <person name="Zhang T."/>
            <person name="Song X."/>
            <person name="Zhang H."/>
            <person name="Dai N."/>
            <person name="Sheng W."/>
            <person name="Hou X."/>
            <person name="Wei L."/>
        </authorList>
    </citation>
    <scope>NUCLEOTIDE SEQUENCE</scope>
    <source>
        <strain evidence="1">KEN1</strain>
        <tissue evidence="1">Leaf</tissue>
    </source>
</reference>
<gene>
    <name evidence="1" type="ORF">Slati_4192500</name>
</gene>
<accession>A0AAW2TDC8</accession>
<dbReference type="AlphaFoldDB" id="A0AAW2TDC8"/>
<sequence length="162" mass="18919">MWIKSETCEQIISDLWGNSVNNDPNSFLMRELEHCKLGLINWSRKEFGDISNKISKLEKEIDKKSIATGDVRTRLAGLREELFRLHSAEEIKWKQHGKAAWLAEGDRNTAFFHAKASQRNKTNQIDWLKDEDGIWRDDVDAIQDIIQSYFQTIFHLVKSVRS</sequence>